<dbReference type="GO" id="GO:0019068">
    <property type="term" value="P:virion assembly"/>
    <property type="evidence" value="ECO:0007669"/>
    <property type="project" value="InterPro"/>
</dbReference>
<organism evidence="3 4">
    <name type="scientific">Salvator merianae</name>
    <name type="common">Argentine black and white tegu</name>
    <name type="synonym">Tupinambis merianae</name>
    <dbReference type="NCBI Taxonomy" id="96440"/>
    <lineage>
        <taxon>Eukaryota</taxon>
        <taxon>Metazoa</taxon>
        <taxon>Chordata</taxon>
        <taxon>Craniata</taxon>
        <taxon>Vertebrata</taxon>
        <taxon>Euteleostomi</taxon>
        <taxon>Lepidosauria</taxon>
        <taxon>Squamata</taxon>
        <taxon>Bifurcata</taxon>
        <taxon>Unidentata</taxon>
        <taxon>Episquamata</taxon>
        <taxon>Laterata</taxon>
        <taxon>Teiioidea</taxon>
        <taxon>Teiidae</taxon>
        <taxon>Salvator</taxon>
    </lineage>
</organism>
<dbReference type="InterPro" id="IPR003036">
    <property type="entry name" value="Gag_P30"/>
</dbReference>
<dbReference type="Pfam" id="PF02093">
    <property type="entry name" value="Gag_p30"/>
    <property type="match status" value="1"/>
</dbReference>
<accession>A0A8D0E4T2</accession>
<evidence type="ECO:0000256" key="1">
    <source>
        <dbReference type="SAM" id="MobiDB-lite"/>
    </source>
</evidence>
<evidence type="ECO:0000259" key="2">
    <source>
        <dbReference type="Pfam" id="PF02093"/>
    </source>
</evidence>
<dbReference type="InterPro" id="IPR008919">
    <property type="entry name" value="Retrov_capsid_N"/>
</dbReference>
<sequence length="494" mass="54987">MGKGGSKPIDLMAQHFSEVYKDPRLTIEVMKYKCTEVWPRMAPALIWWPDAGTFYEPAISRLYNFVTMEGQGSPDDASYAQGWLQVAQEQPLWIKRFITNTRQSATAKIMYARTKGHPLPVKKAILNGPDIDPLALAPPPYAPPSAEPGEEDGSPLEASGGAPRSTITLRSKKKVVLSEAIALLVRVVPGGVQAQPGQPTTVIETGVHVPFTTSDLLNWKTHGPDLDKDPSKFVDMMEGIILAQNPTWTDLRQLSSYLLTGEQRRQVQQNLEEHARVTAETSANLTVAQALAQLAPTEDPGWALNTDEGRNRLAAYQAAFLAAVKKGKKRHMNMQKIHDVIQRKDETPGEFLERLQEAYRMHSPLDPEDDDNRPTVVMSYVAQSAPDIRMTLTQLKALADRVYHNRDIEEQRAEKAKMKEKACLLAAAIQEVGGTARTAGRGRGTQRRTISERPTLGRNQCAYCKEEGHWKEANFSYEDTSDKRLGLQKHLSSS</sequence>
<evidence type="ECO:0000313" key="3">
    <source>
        <dbReference type="Ensembl" id="ENSSMRP00000026134.1"/>
    </source>
</evidence>
<dbReference type="PANTHER" id="PTHR33166">
    <property type="entry name" value="GAG_P30 DOMAIN-CONTAINING PROTEIN"/>
    <property type="match status" value="1"/>
</dbReference>
<dbReference type="OMA" id="PTWADVN"/>
<dbReference type="GeneTree" id="ENSGT00960000189434"/>
<reference evidence="3" key="1">
    <citation type="submission" date="2025-08" db="UniProtKB">
        <authorList>
            <consortium name="Ensembl"/>
        </authorList>
    </citation>
    <scope>IDENTIFICATION</scope>
</reference>
<name>A0A8D0E4T2_SALMN</name>
<feature type="domain" description="Core shell protein Gag P30" evidence="2">
    <location>
        <begin position="214"/>
        <end position="401"/>
    </location>
</feature>
<dbReference type="InterPro" id="IPR050462">
    <property type="entry name" value="Retroviral_Gag-Pol_poly"/>
</dbReference>
<protein>
    <recommendedName>
        <fullName evidence="2">Core shell protein Gag P30 domain-containing protein</fullName>
    </recommendedName>
</protein>
<dbReference type="InterPro" id="IPR010999">
    <property type="entry name" value="Retrovr_matrix"/>
</dbReference>
<dbReference type="SUPFAM" id="SSF47943">
    <property type="entry name" value="Retrovirus capsid protein, N-terminal core domain"/>
    <property type="match status" value="1"/>
</dbReference>
<dbReference type="Gene3D" id="1.10.375.10">
    <property type="entry name" value="Human Immunodeficiency Virus Type 1 Capsid Protein"/>
    <property type="match status" value="1"/>
</dbReference>
<reference evidence="3" key="2">
    <citation type="submission" date="2025-09" db="UniProtKB">
        <authorList>
            <consortium name="Ensembl"/>
        </authorList>
    </citation>
    <scope>IDENTIFICATION</scope>
</reference>
<keyword evidence="4" id="KW-1185">Reference proteome</keyword>
<feature type="compositionally biased region" description="Pro residues" evidence="1">
    <location>
        <begin position="136"/>
        <end position="146"/>
    </location>
</feature>
<dbReference type="SUPFAM" id="SSF47836">
    <property type="entry name" value="Retroviral matrix proteins"/>
    <property type="match status" value="1"/>
</dbReference>
<dbReference type="Gene3D" id="4.10.60.10">
    <property type="entry name" value="Zinc finger, CCHC-type"/>
    <property type="match status" value="1"/>
</dbReference>
<dbReference type="Proteomes" id="UP000694421">
    <property type="component" value="Unplaced"/>
</dbReference>
<dbReference type="Ensembl" id="ENSSMRT00000030563.1">
    <property type="protein sequence ID" value="ENSSMRP00000026134.1"/>
    <property type="gene ID" value="ENSSMRG00000020184.1"/>
</dbReference>
<feature type="region of interest" description="Disordered" evidence="1">
    <location>
        <begin position="136"/>
        <end position="165"/>
    </location>
</feature>
<dbReference type="InterPro" id="IPR036946">
    <property type="entry name" value="G_retro_matrix_sf"/>
</dbReference>
<proteinExistence type="predicted"/>
<dbReference type="AlphaFoldDB" id="A0A8D0E4T2"/>
<evidence type="ECO:0000313" key="4">
    <source>
        <dbReference type="Proteomes" id="UP000694421"/>
    </source>
</evidence>
<dbReference type="Gene3D" id="1.10.150.180">
    <property type="entry name" value="Gamma-retroviral matrix domain"/>
    <property type="match status" value="1"/>
</dbReference>